<dbReference type="OrthoDB" id="9768851at2"/>
<dbReference type="Pfam" id="PF00248">
    <property type="entry name" value="Aldo_ket_red"/>
    <property type="match status" value="1"/>
</dbReference>
<evidence type="ECO:0000259" key="1">
    <source>
        <dbReference type="Pfam" id="PF00248"/>
    </source>
</evidence>
<organism evidence="2 3">
    <name type="scientific">Phyllobacterium bourgognense</name>
    <dbReference type="NCBI Taxonomy" id="314236"/>
    <lineage>
        <taxon>Bacteria</taxon>
        <taxon>Pseudomonadati</taxon>
        <taxon>Pseudomonadota</taxon>
        <taxon>Alphaproteobacteria</taxon>
        <taxon>Hyphomicrobiales</taxon>
        <taxon>Phyllobacteriaceae</taxon>
        <taxon>Phyllobacterium</taxon>
    </lineage>
</organism>
<dbReference type="GO" id="GO:0005829">
    <property type="term" value="C:cytosol"/>
    <property type="evidence" value="ECO:0007669"/>
    <property type="project" value="TreeGrafter"/>
</dbReference>
<keyword evidence="3" id="KW-1185">Reference proteome</keyword>
<evidence type="ECO:0000313" key="2">
    <source>
        <dbReference type="EMBL" id="RCW78844.1"/>
    </source>
</evidence>
<comment type="caution">
    <text evidence="2">The sequence shown here is derived from an EMBL/GenBank/DDBJ whole genome shotgun (WGS) entry which is preliminary data.</text>
</comment>
<dbReference type="PANTHER" id="PTHR42686">
    <property type="entry name" value="GH17980P-RELATED"/>
    <property type="match status" value="1"/>
</dbReference>
<name>A0A368YL17_9HYPH</name>
<dbReference type="EMBL" id="QPJM01000021">
    <property type="protein sequence ID" value="RCW78844.1"/>
    <property type="molecule type" value="Genomic_DNA"/>
</dbReference>
<dbReference type="InterPro" id="IPR023210">
    <property type="entry name" value="NADP_OxRdtase_dom"/>
</dbReference>
<dbReference type="SUPFAM" id="SSF51430">
    <property type="entry name" value="NAD(P)-linked oxidoreductase"/>
    <property type="match status" value="1"/>
</dbReference>
<dbReference type="AlphaFoldDB" id="A0A368YL17"/>
<feature type="domain" description="NADP-dependent oxidoreductase" evidence="1">
    <location>
        <begin position="16"/>
        <end position="322"/>
    </location>
</feature>
<dbReference type="GO" id="GO:0016491">
    <property type="term" value="F:oxidoreductase activity"/>
    <property type="evidence" value="ECO:0007669"/>
    <property type="project" value="InterPro"/>
</dbReference>
<dbReference type="Gene3D" id="3.20.20.100">
    <property type="entry name" value="NADP-dependent oxidoreductase domain"/>
    <property type="match status" value="1"/>
</dbReference>
<dbReference type="RefSeq" id="WP_114432456.1">
    <property type="nucleotide sequence ID" value="NZ_QPJM01000021.1"/>
</dbReference>
<accession>A0A368YL17</accession>
<proteinExistence type="predicted"/>
<protein>
    <submittedName>
        <fullName evidence="2">D-threo-aldose 1-dehydrogenase</fullName>
    </submittedName>
</protein>
<dbReference type="Proteomes" id="UP000253324">
    <property type="component" value="Unassembled WGS sequence"/>
</dbReference>
<reference evidence="2 3" key="1">
    <citation type="submission" date="2018-07" db="EMBL/GenBank/DDBJ databases">
        <title>Genomic Encyclopedia of Type Strains, Phase III (KMG-III): the genomes of soil and plant-associated and newly described type strains.</title>
        <authorList>
            <person name="Whitman W."/>
        </authorList>
    </citation>
    <scope>NUCLEOTIDE SEQUENCE [LARGE SCALE GENOMIC DNA]</scope>
    <source>
        <strain evidence="2 3">31-25a</strain>
    </source>
</reference>
<dbReference type="InterPro" id="IPR036812">
    <property type="entry name" value="NAD(P)_OxRdtase_dom_sf"/>
</dbReference>
<gene>
    <name evidence="2" type="ORF">C7476_12130</name>
</gene>
<sequence length="331" mass="36621">MSLEPVGKSRIGFASRLGFGASGIGTLYRDVPEAQAQEVLHSAYDAGFRYFDTAPLYGHGLSELRLGQFLRTVPRQSFTVSTKVGRYLVPPRGEDVDYGIWASPLRLKPVFDYSYQGTMRSLEQSANRLGFSEFDLVYIHDVDRYTHGETFERRFDEAIDGCYRALDDLRKAGHIRAVGVGVNESDIATRFLQNATLDAVMIAGRYTLLDQSAADDLLPLAASKGVEIVVAGVFNSGILASGPTSANVTYDYKAPPTAVMEKTQRLEALCEKHNIPLQAAALQFPFRHSSVSVAVIGMSHKERVDQNVRWLEWEISRSFWDDAAQSNLIAG</sequence>
<dbReference type="InterPro" id="IPR020471">
    <property type="entry name" value="AKR"/>
</dbReference>
<evidence type="ECO:0000313" key="3">
    <source>
        <dbReference type="Proteomes" id="UP000253324"/>
    </source>
</evidence>
<dbReference type="PANTHER" id="PTHR42686:SF1">
    <property type="entry name" value="GH17980P-RELATED"/>
    <property type="match status" value="1"/>
</dbReference>